<protein>
    <submittedName>
        <fullName evidence="1">Uncharacterized protein</fullName>
    </submittedName>
</protein>
<gene>
    <name evidence="1" type="ORF">A0H81_04783</name>
</gene>
<accession>A0A1C7MEN2</accession>
<keyword evidence="2" id="KW-1185">Reference proteome</keyword>
<proteinExistence type="predicted"/>
<dbReference type="AlphaFoldDB" id="A0A1C7MEN2"/>
<dbReference type="EMBL" id="LUGG01000004">
    <property type="protein sequence ID" value="OBZ75330.1"/>
    <property type="molecule type" value="Genomic_DNA"/>
</dbReference>
<reference evidence="1 2" key="1">
    <citation type="submission" date="2016-03" db="EMBL/GenBank/DDBJ databases">
        <title>Whole genome sequencing of Grifola frondosa 9006-11.</title>
        <authorList>
            <person name="Min B."/>
            <person name="Park H."/>
            <person name="Kim J.-G."/>
            <person name="Cho H."/>
            <person name="Oh Y.-L."/>
            <person name="Kong W.-S."/>
            <person name="Choi I.-G."/>
        </authorList>
    </citation>
    <scope>NUCLEOTIDE SEQUENCE [LARGE SCALE GENOMIC DNA]</scope>
    <source>
        <strain evidence="1 2">9006-11</strain>
    </source>
</reference>
<evidence type="ECO:0000313" key="1">
    <source>
        <dbReference type="EMBL" id="OBZ75330.1"/>
    </source>
</evidence>
<name>A0A1C7MEN2_GRIFR</name>
<sequence>MHQSSLRLGSNIPLSPPTLTRALPEAMPAVNALSWIAPPSSILSALSLNTLVPSAEIIIALSVPTVASTTADAQRTNYPVVQPNHNCEDGKPNWDERRWELWFFI</sequence>
<evidence type="ECO:0000313" key="2">
    <source>
        <dbReference type="Proteomes" id="UP000092993"/>
    </source>
</evidence>
<organism evidence="1 2">
    <name type="scientific">Grifola frondosa</name>
    <name type="common">Maitake</name>
    <name type="synonym">Polyporus frondosus</name>
    <dbReference type="NCBI Taxonomy" id="5627"/>
    <lineage>
        <taxon>Eukaryota</taxon>
        <taxon>Fungi</taxon>
        <taxon>Dikarya</taxon>
        <taxon>Basidiomycota</taxon>
        <taxon>Agaricomycotina</taxon>
        <taxon>Agaricomycetes</taxon>
        <taxon>Polyporales</taxon>
        <taxon>Grifolaceae</taxon>
        <taxon>Grifola</taxon>
    </lineage>
</organism>
<comment type="caution">
    <text evidence="1">The sequence shown here is derived from an EMBL/GenBank/DDBJ whole genome shotgun (WGS) entry which is preliminary data.</text>
</comment>
<dbReference type="Proteomes" id="UP000092993">
    <property type="component" value="Unassembled WGS sequence"/>
</dbReference>